<evidence type="ECO:0000313" key="2">
    <source>
        <dbReference type="Proteomes" id="UP000647836"/>
    </source>
</evidence>
<reference evidence="1 2" key="1">
    <citation type="submission" date="2020-10" db="EMBL/GenBank/DDBJ databases">
        <authorList>
            <person name="Castelo-Branco R."/>
            <person name="Eusebio N."/>
            <person name="Adriana R."/>
            <person name="Vieira A."/>
            <person name="Brugerolle De Fraissinette N."/>
            <person name="Rezende De Castro R."/>
            <person name="Schneider M.P."/>
            <person name="Vasconcelos V."/>
            <person name="Leao P.N."/>
        </authorList>
    </citation>
    <scope>NUCLEOTIDE SEQUENCE [LARGE SCALE GENOMIC DNA]</scope>
    <source>
        <strain evidence="1 2">LEGE 07299</strain>
    </source>
</reference>
<dbReference type="EMBL" id="JADEXF010000394">
    <property type="protein sequence ID" value="MBE9105887.1"/>
    <property type="molecule type" value="Genomic_DNA"/>
</dbReference>
<gene>
    <name evidence="1" type="ORF">IQ229_13335</name>
</gene>
<name>A0ABR9U1A8_9NOSO</name>
<protein>
    <submittedName>
        <fullName evidence="1">Uncharacterized protein</fullName>
    </submittedName>
</protein>
<keyword evidence="2" id="KW-1185">Reference proteome</keyword>
<accession>A0ABR9U1A8</accession>
<comment type="caution">
    <text evidence="1">The sequence shown here is derived from an EMBL/GenBank/DDBJ whole genome shotgun (WGS) entry which is preliminary data.</text>
</comment>
<dbReference type="RefSeq" id="WP_194044386.1">
    <property type="nucleotide sequence ID" value="NZ_JADEXF010000394.1"/>
</dbReference>
<proteinExistence type="predicted"/>
<organism evidence="1 2">
    <name type="scientific">Nostoc cf. edaphicum LEGE 07299</name>
    <dbReference type="NCBI Taxonomy" id="2777974"/>
    <lineage>
        <taxon>Bacteria</taxon>
        <taxon>Bacillati</taxon>
        <taxon>Cyanobacteriota</taxon>
        <taxon>Cyanophyceae</taxon>
        <taxon>Nostocales</taxon>
        <taxon>Nostocaceae</taxon>
        <taxon>Nostoc</taxon>
    </lineage>
</organism>
<evidence type="ECO:0000313" key="1">
    <source>
        <dbReference type="EMBL" id="MBE9105887.1"/>
    </source>
</evidence>
<sequence length="177" mass="20455">MTDPIAKGGRGHKAPYETTHVRIADGIKPVVERLSAFYRQKFLGDINPDTNGATELIERVEAALTEIPPLEEPVNQNEDYQQVLEHYLASLPLGKQAPEYKRAKQHIEAFIKELEKLTKDKPITTLKKMNPEALRLLRQEFKNNWLRFFEVISIEPGYFQSFEEVVFAVERESNIPY</sequence>
<feature type="non-terminal residue" evidence="1">
    <location>
        <position position="177"/>
    </location>
</feature>
<dbReference type="Proteomes" id="UP000647836">
    <property type="component" value="Unassembled WGS sequence"/>
</dbReference>